<dbReference type="Gene3D" id="3.60.10.10">
    <property type="entry name" value="Endonuclease/exonuclease/phosphatase"/>
    <property type="match status" value="1"/>
</dbReference>
<feature type="region of interest" description="Disordered" evidence="1">
    <location>
        <begin position="143"/>
        <end position="167"/>
    </location>
</feature>
<evidence type="ECO:0000313" key="5">
    <source>
        <dbReference type="Proteomes" id="UP001162480"/>
    </source>
</evidence>
<dbReference type="GO" id="GO:0016791">
    <property type="term" value="F:phosphatase activity"/>
    <property type="evidence" value="ECO:0007669"/>
    <property type="project" value="InterPro"/>
</dbReference>
<feature type="compositionally biased region" description="Polar residues" evidence="1">
    <location>
        <begin position="216"/>
        <end position="232"/>
    </location>
</feature>
<keyword evidence="2" id="KW-0812">Transmembrane</keyword>
<dbReference type="InterPro" id="IPR036691">
    <property type="entry name" value="Endo/exonu/phosph_ase_sf"/>
</dbReference>
<evidence type="ECO:0000256" key="2">
    <source>
        <dbReference type="SAM" id="Phobius"/>
    </source>
</evidence>
<dbReference type="GO" id="GO:0046856">
    <property type="term" value="P:phosphatidylinositol dephosphorylation"/>
    <property type="evidence" value="ECO:0007669"/>
    <property type="project" value="InterPro"/>
</dbReference>
<name>A0AA36BSS5_OCTVU</name>
<feature type="compositionally biased region" description="Basic and acidic residues" evidence="1">
    <location>
        <begin position="234"/>
        <end position="247"/>
    </location>
</feature>
<dbReference type="InterPro" id="IPR053321">
    <property type="entry name" value="IPP-5-Phosphatase_Type_IV"/>
</dbReference>
<keyword evidence="5" id="KW-1185">Reference proteome</keyword>
<evidence type="ECO:0000313" key="4">
    <source>
        <dbReference type="EMBL" id="CAI9738986.1"/>
    </source>
</evidence>
<dbReference type="SUPFAM" id="SSF56219">
    <property type="entry name" value="DNase I-like"/>
    <property type="match status" value="1"/>
</dbReference>
<dbReference type="SMART" id="SM00128">
    <property type="entry name" value="IPPc"/>
    <property type="match status" value="1"/>
</dbReference>
<keyword evidence="2" id="KW-1133">Transmembrane helix</keyword>
<dbReference type="EMBL" id="OX597835">
    <property type="protein sequence ID" value="CAI9738986.1"/>
    <property type="molecule type" value="Genomic_DNA"/>
</dbReference>
<proteinExistence type="predicted"/>
<dbReference type="PANTHER" id="PTHR47039">
    <property type="entry name" value="INOSITOL POLYPHOSPHATE 5-PHOSPHATASE E"/>
    <property type="match status" value="1"/>
</dbReference>
<organism evidence="4 5">
    <name type="scientific">Octopus vulgaris</name>
    <name type="common">Common octopus</name>
    <dbReference type="NCBI Taxonomy" id="6645"/>
    <lineage>
        <taxon>Eukaryota</taxon>
        <taxon>Metazoa</taxon>
        <taxon>Spiralia</taxon>
        <taxon>Lophotrochozoa</taxon>
        <taxon>Mollusca</taxon>
        <taxon>Cephalopoda</taxon>
        <taxon>Coleoidea</taxon>
        <taxon>Octopodiformes</taxon>
        <taxon>Octopoda</taxon>
        <taxon>Incirrata</taxon>
        <taxon>Octopodidae</taxon>
        <taxon>Octopus</taxon>
    </lineage>
</organism>
<reference evidence="4" key="1">
    <citation type="submission" date="2023-08" db="EMBL/GenBank/DDBJ databases">
        <authorList>
            <person name="Alioto T."/>
            <person name="Alioto T."/>
            <person name="Gomez Garrido J."/>
        </authorList>
    </citation>
    <scope>NUCLEOTIDE SEQUENCE</scope>
</reference>
<gene>
    <name evidence="4" type="ORF">OCTVUL_1B025729</name>
</gene>
<dbReference type="Pfam" id="PF22669">
    <property type="entry name" value="Exo_endo_phos2"/>
    <property type="match status" value="1"/>
</dbReference>
<accession>A0AA36BSS5</accession>
<dbReference type="Proteomes" id="UP001162480">
    <property type="component" value="Chromosome 22"/>
</dbReference>
<dbReference type="PANTHER" id="PTHR47039:SF1">
    <property type="entry name" value="INOSITOL POLYPHOSPHATE 5-PHOSPHATASE E"/>
    <property type="match status" value="1"/>
</dbReference>
<evidence type="ECO:0000256" key="1">
    <source>
        <dbReference type="SAM" id="MobiDB-lite"/>
    </source>
</evidence>
<feature type="domain" description="Inositol polyphosphate-related phosphatase" evidence="3">
    <location>
        <begin position="440"/>
        <end position="748"/>
    </location>
</feature>
<evidence type="ECO:0000259" key="3">
    <source>
        <dbReference type="SMART" id="SM00128"/>
    </source>
</evidence>
<dbReference type="AlphaFoldDB" id="A0AA36BSS5"/>
<feature type="region of interest" description="Disordered" evidence="1">
    <location>
        <begin position="190"/>
        <end position="259"/>
    </location>
</feature>
<protein>
    <submittedName>
        <fullName evidence="4">Inositol polyphosphate 5-phosphatase INPP5E</fullName>
    </submittedName>
</protein>
<dbReference type="InterPro" id="IPR000300">
    <property type="entry name" value="IPPc"/>
</dbReference>
<keyword evidence="2" id="KW-0472">Membrane</keyword>
<feature type="transmembrane region" description="Helical" evidence="2">
    <location>
        <begin position="551"/>
        <end position="571"/>
    </location>
</feature>
<sequence>MTIMENLKQSQSQIDISVSTSTPKCARPKKKGALSKLVEKKRRDSLSEVSSDAISVQSMRDDLLLQQLPSTISTVTNTASMIEVEHSQVNCVPQFQEEIREQVHFRNGILTQDSSTDDISQKHNNSISTLDTLNAESLCTTKPSQSSTFVTQPNNQGHTLTRTSSGTLLPKQTERFVSDTNSHPFRHFKVATEDSRSLKSARSSPFQPKPPVTPRRSPSLSSVKQENDSNSLPYEHKIQRQQQEEAQRQQQELQLKEQQHQQQRQQQQLQQQQMQKEILQQPQNKGENIKLPYLSNKENSDELINQSELTYPKKLTLSPELRHIPSWQFDYDSSDFSSTNSRINDSPSCSMINNNLRRLSPLSSPIMASPYNRNSTLRGTFKSEPTFNVSPSVLSTFSSTSALPAITIEKARSRSFLFGNINSGTSLLGNEELQRYFPNRKVKLFIGSWNMGESKDITTRNLEDFILPESCELVQDIYVIGTQENALNKRQWEITLQETLGPSYVLFHSASLGSLHIAIFMRRDLIWFCSIPEEDSITTRAVTMIKTKGSVAVALTFFGTSMLFIISHFTASYQKMADRMSDYEKTIRDLRLPKGSQLSGSKDVTSRYDSVFWMGDFNFRINGTKCPLLEEMVVKDDARPRPNFEKILQSDQLMGLLNEGKIFKGFQEGRISFQPTYKFDVKSLSEDVSEKAFSYHKLRTPSYTDRILFRSRRKNIIVCTDYNSVMNINLSDHKPVYGVFEVSLRPGRDTMALAAGKFNREVYIEANRRRAENQFGQPVNDKSSSVCAIQ</sequence>